<name>A0A2H0YW27_9BACT</name>
<dbReference type="EMBL" id="PEXU01000030">
    <property type="protein sequence ID" value="PIS42636.1"/>
    <property type="molecule type" value="Genomic_DNA"/>
</dbReference>
<keyword evidence="1" id="KW-0732">Signal</keyword>
<accession>A0A2H0YW27</accession>
<protein>
    <recommendedName>
        <fullName evidence="2">SbsA Ig-like domain-containing protein</fullName>
    </recommendedName>
</protein>
<evidence type="ECO:0000259" key="2">
    <source>
        <dbReference type="Pfam" id="PF13205"/>
    </source>
</evidence>
<dbReference type="Gene3D" id="2.60.40.3710">
    <property type="match status" value="1"/>
</dbReference>
<feature type="non-terminal residue" evidence="3">
    <location>
        <position position="1"/>
    </location>
</feature>
<proteinExistence type="predicted"/>
<dbReference type="SUPFAM" id="SSF81296">
    <property type="entry name" value="E set domains"/>
    <property type="match status" value="2"/>
</dbReference>
<evidence type="ECO:0000313" key="3">
    <source>
        <dbReference type="EMBL" id="PIS42636.1"/>
    </source>
</evidence>
<dbReference type="InterPro" id="IPR014756">
    <property type="entry name" value="Ig_E-set"/>
</dbReference>
<dbReference type="Gene3D" id="2.60.40.10">
    <property type="entry name" value="Immunoglobulins"/>
    <property type="match status" value="4"/>
</dbReference>
<dbReference type="InterPro" id="IPR013783">
    <property type="entry name" value="Ig-like_fold"/>
</dbReference>
<reference evidence="3 4" key="1">
    <citation type="submission" date="2017-09" db="EMBL/GenBank/DDBJ databases">
        <title>Depth-based differentiation of microbial function through sediment-hosted aquifers and enrichment of novel symbionts in the deep terrestrial subsurface.</title>
        <authorList>
            <person name="Probst A.J."/>
            <person name="Ladd B."/>
            <person name="Jarett J.K."/>
            <person name="Geller-Mcgrath D.E."/>
            <person name="Sieber C.M."/>
            <person name="Emerson J.B."/>
            <person name="Anantharaman K."/>
            <person name="Thomas B.C."/>
            <person name="Malmstrom R."/>
            <person name="Stieglmeier M."/>
            <person name="Klingl A."/>
            <person name="Woyke T."/>
            <person name="Ryan C.M."/>
            <person name="Banfield J.F."/>
        </authorList>
    </citation>
    <scope>NUCLEOTIDE SEQUENCE [LARGE SCALE GENOMIC DNA]</scope>
    <source>
        <strain evidence="3">CG08_land_8_20_14_0_20_40_16</strain>
    </source>
</reference>
<feature type="domain" description="SbsA Ig-like" evidence="2">
    <location>
        <begin position="666"/>
        <end position="783"/>
    </location>
</feature>
<feature type="domain" description="SbsA Ig-like" evidence="2">
    <location>
        <begin position="1253"/>
        <end position="1343"/>
    </location>
</feature>
<dbReference type="InterPro" id="IPR032812">
    <property type="entry name" value="SbsA_Ig"/>
</dbReference>
<comment type="caution">
    <text evidence="3">The sequence shown here is derived from an EMBL/GenBank/DDBJ whole genome shotgun (WGS) entry which is preliminary data.</text>
</comment>
<organism evidence="3 4">
    <name type="scientific">Candidatus Kerfeldbacteria bacterium CG08_land_8_20_14_0_20_40_16</name>
    <dbReference type="NCBI Taxonomy" id="2014244"/>
    <lineage>
        <taxon>Bacteria</taxon>
        <taxon>Candidatus Kerfeldiibacteriota</taxon>
    </lineage>
</organism>
<dbReference type="Pfam" id="PF13205">
    <property type="entry name" value="Big_5"/>
    <property type="match status" value="2"/>
</dbReference>
<evidence type="ECO:0000313" key="4">
    <source>
        <dbReference type="Proteomes" id="UP000231542"/>
    </source>
</evidence>
<evidence type="ECO:0000256" key="1">
    <source>
        <dbReference type="ARBA" id="ARBA00022729"/>
    </source>
</evidence>
<dbReference type="Proteomes" id="UP000231542">
    <property type="component" value="Unassembled WGS sequence"/>
</dbReference>
<sequence>GSCGGSTCTGGEICCFSSYCASSCTGGFTPEFIIRSFATACDNPLNPHEDVFLCSSIAINFNNVINIDTVKTALNVADIGEQTSGNNLIIEKCDDGASCTTTSKPAPLLDPTYWSGPTPQGITSEWVAANKSIVFYHIPYLFEEFTFYRVTITEDITDTSGRDITKCEKEGGTPIPGCTYNSGDGTWSWIFQTNDQIDDIPPEIVQAYPEFDTSETPPQYPNRNVSMAPTIWANFSEMIDPITVTEANITVTPIDPTGLDPITGLGGTLLTPLDPDQYNVFINPSGNGFQWQVEAPNWLDAYTWYEINVDNIYDLCSNEMTPAPTTWRFQTNGTFPGVNFVYPPNGYLFSCPDTEIFAQFNTSMYDITTSSCGVAPSGGGYVTGWTLSNNPGRVLGVEDDYPGSPADPNRYCKKYSWMPTSSSLPLDTDFAAHIDTRIVIDSELNTLEVDWGFHVTEPSSCANPPYITRLDPAEGPENQCFTVFGNYFGTGTDPQDRVELGDVQTPVNAGAWTEHVISTRVPAGLIPGTSYNTKAFVYHPPPIDQVLESNEVSFQIDLGTFAGPCIDYITPEEGYEGTGVTIVGSEFDPTSAFKDVWFTDGTYSAGYNTWGDTQITTNVPTGAGNGDVTVENDQGVSNGWPFTVLHVPPGTPTVVQNSSCDFGVSPPIYASPTPWLNQNNVCFDTVISARFNINPGLNSMDPATFNDSNIFLDKCTDESCTTTDRVTPVTITSQGYEDPDDMFKLTPGSPLDQNTWYQATIMTGVQSADHVPLAANYIWKFRTKDEPGNCPLSGVGVLPTSATINWGGTQGYNSDPIGPGCQLLNPSSYEWSWNSTNTNRAYIVGSPSGSSATARSSDNQEGNSWIQAITTGVAGQSLLRVDFSGCEVDPTICTDPLRGGCVGSECVDGLCTPIMSGVDPASGPIGQYVTVSGCWFGAYDPAVSKVEFTGIDLSFVEAKWPKACGPAGSTWSSNSIVVEVPDDETADLSDDAQDGPMKVTVQTSLGPRSDESNNGIGPPDFTFDVSGGVAVNLCPFNPAWGYNGDSFTAIGEGFGSYDPASDNISFFKDPGRINASITDWTDTQINGTVPPQALSSIPPNGVYVTADGNNSNQVPYTVRCDTNSQCITDCCYGYQCRDAAYCSTGAPGDLCQIPSNDNCLNGPISFPSGYDCMSTTGDIESTSPPPPEPPPFGDDCRVCCEPGQTYNALICTENQGDCTGAERGLYCGCTRDDECGNPDNIGCGATDPRCCYTRPNVASTDPADGEREVCLNSAITVTFDRLMDPDSLTNFSLQVGAFAVAGDISSYNESGHTVLVFTPHSNLTAGTNHTGKVAGDPNLSDGNPEGVLSSNLTGMNGPHADNSYQFRFRTGEELCEIDHISTLVIPPGDWINNDLFICVGDACTDDQNPGSPLNQHIYAALALDANNTLLAADYTWSDPEAGGVIDVESPDEQWGYVTALGPDGQENIQVTADAGEAGQASTFVVTTVDACQSPWPANSPYKYPGAAIPTPPGEPTNFETRYCRDGGLPGITTPIIFNNPSYTYGDGTDEMIREIFFNPDDGSGDVIGIRVMENEGFLSSQAWFDNMFPEDAGAGGSALIVDGYQALKVGRTTYVAATNLVGGDLYPNIYLISYNDNAQSSTVNIYNQMIENWFFNAHPIVMFSACSSSPTETNKQCIIRDTERVTELGEIAFSLLQYKNDNGRFPLLSAGTYLEGTTTSKWNSWISALGNEIGITPSVDPLNAFDPASRCPVPPYDSAGTCWNDNHKVYTCPENSHIYQYSTFNSGNNAFLYANLEYNGTGNWRTDPPMGSDPCAAIPGSTSCECFNYQIEGNDSFIPSSAPASS</sequence>
<gene>
    <name evidence="3" type="ORF">COT24_02455</name>
</gene>